<dbReference type="InterPro" id="IPR002802">
    <property type="entry name" value="Endo_dU"/>
</dbReference>
<evidence type="ECO:0000256" key="1">
    <source>
        <dbReference type="HAMAP-Rule" id="MF_00582"/>
    </source>
</evidence>
<dbReference type="PANTHER" id="PTHR39518">
    <property type="entry name" value="UPF0215 PROTEIN MJ1150"/>
    <property type="match status" value="1"/>
</dbReference>
<keyword evidence="4" id="KW-1185">Reference proteome</keyword>
<dbReference type="HAMAP" id="MF_00582">
    <property type="entry name" value="UPF0215"/>
    <property type="match status" value="1"/>
</dbReference>
<dbReference type="RefSeq" id="WP_345782743.1">
    <property type="nucleotide sequence ID" value="NZ_CP126156.1"/>
</dbReference>
<dbReference type="Gene3D" id="3.30.2170.10">
    <property type="entry name" value="archaeoglobus fulgidus dsm 4304 superfamily"/>
    <property type="match status" value="1"/>
</dbReference>
<feature type="compositionally biased region" description="Low complexity" evidence="2">
    <location>
        <begin position="209"/>
        <end position="231"/>
    </location>
</feature>
<gene>
    <name evidence="3" type="ORF">ACFQRB_06170</name>
</gene>
<protein>
    <recommendedName>
        <fullName evidence="1">UPF0215 protein ACFQRB_06170</fullName>
    </recommendedName>
</protein>
<dbReference type="Proteomes" id="UP001596368">
    <property type="component" value="Unassembled WGS sequence"/>
</dbReference>
<evidence type="ECO:0000313" key="4">
    <source>
        <dbReference type="Proteomes" id="UP001596368"/>
    </source>
</evidence>
<comment type="similarity">
    <text evidence="1">Belongs to the UPF0215 family.</text>
</comment>
<dbReference type="AlphaFoldDB" id="A0ABD5XM45"/>
<accession>A0ABD5XM45</accession>
<sequence>MTPGTRALGVAVSASDGAGAPEHATVAGAVVRRDRAVDGLSFSTCTVGGTDATDAVVDCWRRLDREDVRYLLVAGVAPAWFNVVDLAAVRAAVGRPVLAVSFEASAGLEPHLREHFAGEALDRRLAAYRSLPDRLPVRLDDAADADATDGAGDDEPDLWVRAVGVDGAEARRLVRAHTPAGRRRPEPLRVAKVAARAGRSYLDDPEPPGRGTPRAAAGTGRFTAAAGRVRV</sequence>
<dbReference type="PANTHER" id="PTHR39518:SF2">
    <property type="entry name" value="UPF0215 PROTEIN MJ1150"/>
    <property type="match status" value="1"/>
</dbReference>
<proteinExistence type="inferred from homology"/>
<dbReference type="Pfam" id="PF01949">
    <property type="entry name" value="Endo_dU"/>
    <property type="match status" value="1"/>
</dbReference>
<dbReference type="EMBL" id="JBHSZG010000001">
    <property type="protein sequence ID" value="MFC7136252.1"/>
    <property type="molecule type" value="Genomic_DNA"/>
</dbReference>
<evidence type="ECO:0000313" key="3">
    <source>
        <dbReference type="EMBL" id="MFC7136252.1"/>
    </source>
</evidence>
<name>A0ABD5XM45_9EURY</name>
<comment type="caution">
    <text evidence="3">The sequence shown here is derived from an EMBL/GenBank/DDBJ whole genome shotgun (WGS) entry which is preliminary data.</text>
</comment>
<feature type="region of interest" description="Disordered" evidence="2">
    <location>
        <begin position="197"/>
        <end position="231"/>
    </location>
</feature>
<dbReference type="GeneID" id="81122229"/>
<organism evidence="3 4">
    <name type="scientific">Halobaculum litoreum</name>
    <dbReference type="NCBI Taxonomy" id="3031998"/>
    <lineage>
        <taxon>Archaea</taxon>
        <taxon>Methanobacteriati</taxon>
        <taxon>Methanobacteriota</taxon>
        <taxon>Stenosarchaea group</taxon>
        <taxon>Halobacteria</taxon>
        <taxon>Halobacteriales</taxon>
        <taxon>Haloferacaceae</taxon>
        <taxon>Halobaculum</taxon>
    </lineage>
</organism>
<evidence type="ECO:0000256" key="2">
    <source>
        <dbReference type="SAM" id="MobiDB-lite"/>
    </source>
</evidence>
<reference evidence="3 4" key="1">
    <citation type="journal article" date="2019" name="Int. J. Syst. Evol. Microbiol.">
        <title>The Global Catalogue of Microorganisms (GCM) 10K type strain sequencing project: providing services to taxonomists for standard genome sequencing and annotation.</title>
        <authorList>
            <consortium name="The Broad Institute Genomics Platform"/>
            <consortium name="The Broad Institute Genome Sequencing Center for Infectious Disease"/>
            <person name="Wu L."/>
            <person name="Ma J."/>
        </authorList>
    </citation>
    <scope>NUCLEOTIDE SEQUENCE [LARGE SCALE GENOMIC DNA]</scope>
    <source>
        <strain evidence="3 4">DT92</strain>
    </source>
</reference>